<dbReference type="EnsemblPlants" id="TraesCS5D02G206800.1">
    <property type="protein sequence ID" value="TraesCS5D02G206800.1.cds1"/>
    <property type="gene ID" value="TraesCS5D02G206800"/>
</dbReference>
<dbReference type="Gramene" id="TraesRN5D0100508800.1">
    <property type="protein sequence ID" value="TraesRN5D0100508800.1"/>
    <property type="gene ID" value="TraesRN5D0100508800"/>
</dbReference>
<dbReference type="Proteomes" id="UP000019116">
    <property type="component" value="Chromosome 5D"/>
</dbReference>
<proteinExistence type="predicted"/>
<dbReference type="OrthoDB" id="651482at2759"/>
<dbReference type="Gramene" id="TraesWEE_scaffold_081815_01G000200.1">
    <property type="protein sequence ID" value="TraesWEE_scaffold_081815_01G000200.1"/>
    <property type="gene ID" value="TraesWEE_scaffold_081815_01G000200"/>
</dbReference>
<dbReference type="Gramene" id="TraesLDM5D03G03122250.1">
    <property type="protein sequence ID" value="TraesLDM5D03G03122250.1.CDS1"/>
    <property type="gene ID" value="TraesLDM5D03G03122250"/>
</dbReference>
<dbReference type="Gramene" id="TraesROB_scaffold_017297_01G000200.1">
    <property type="protein sequence ID" value="TraesROB_scaffold_017297_01G000200.1"/>
    <property type="gene ID" value="TraesROB_scaffold_017297_01G000200"/>
</dbReference>
<dbReference type="Pfam" id="PF00646">
    <property type="entry name" value="F-box"/>
    <property type="match status" value="1"/>
</dbReference>
<dbReference type="Gramene" id="TraesJUL5D03G03142740.1">
    <property type="protein sequence ID" value="TraesJUL5D03G03142740.1.CDS1"/>
    <property type="gene ID" value="TraesJUL5D03G03142740"/>
</dbReference>
<dbReference type="Gramene" id="TraesARI5D03G03071200.1">
    <property type="protein sequence ID" value="TraesARI5D03G03071200.1.CDS1"/>
    <property type="gene ID" value="TraesARI5D03G03071200"/>
</dbReference>
<evidence type="ECO:0000313" key="3">
    <source>
        <dbReference type="Proteomes" id="UP000019116"/>
    </source>
</evidence>
<dbReference type="SUPFAM" id="SSF81383">
    <property type="entry name" value="F-box domain"/>
    <property type="match status" value="1"/>
</dbReference>
<dbReference type="Gene3D" id="1.20.1280.50">
    <property type="match status" value="1"/>
</dbReference>
<keyword evidence="3" id="KW-1185">Reference proteome</keyword>
<dbReference type="STRING" id="4565.A0A3B6MRG1"/>
<dbReference type="PANTHER" id="PTHR33127:SF91">
    <property type="entry name" value="F-BOX DOMAIN-CONTAINING PROTEIN"/>
    <property type="match status" value="1"/>
</dbReference>
<dbReference type="Gramene" id="TraesCLE_scaffold_058850_01G000200.1">
    <property type="protein sequence ID" value="TraesCLE_scaffold_058850_01G000200.1"/>
    <property type="gene ID" value="TraesCLE_scaffold_058850_01G000200"/>
</dbReference>
<accession>A0A3B6MRG1</accession>
<evidence type="ECO:0000259" key="1">
    <source>
        <dbReference type="SMART" id="SM00256"/>
    </source>
</evidence>
<dbReference type="Gramene" id="TraesJAG5D03G03108860.1">
    <property type="protein sequence ID" value="TraesJAG5D03G03108860.1.CDS1"/>
    <property type="gene ID" value="TraesJAG5D03G03108860"/>
</dbReference>
<dbReference type="InterPro" id="IPR036047">
    <property type="entry name" value="F-box-like_dom_sf"/>
</dbReference>
<organism evidence="2">
    <name type="scientific">Triticum aestivum</name>
    <name type="common">Wheat</name>
    <dbReference type="NCBI Taxonomy" id="4565"/>
    <lineage>
        <taxon>Eukaryota</taxon>
        <taxon>Viridiplantae</taxon>
        <taxon>Streptophyta</taxon>
        <taxon>Embryophyta</taxon>
        <taxon>Tracheophyta</taxon>
        <taxon>Spermatophyta</taxon>
        <taxon>Magnoliopsida</taxon>
        <taxon>Liliopsida</taxon>
        <taxon>Poales</taxon>
        <taxon>Poaceae</taxon>
        <taxon>BOP clade</taxon>
        <taxon>Pooideae</taxon>
        <taxon>Triticodae</taxon>
        <taxon>Triticeae</taxon>
        <taxon>Triticinae</taxon>
        <taxon>Triticum</taxon>
    </lineage>
</organism>
<dbReference type="Gramene" id="TraesSYM5D03G03057560.1">
    <property type="protein sequence ID" value="TraesSYM5D03G03057560.1.CDS1"/>
    <property type="gene ID" value="TraesSYM5D03G03057560"/>
</dbReference>
<dbReference type="Gramene" id="TraesNOR5D03G03147210.1">
    <property type="protein sequence ID" value="TraesNOR5D03G03147210.1.CDS1"/>
    <property type="gene ID" value="TraesNOR5D03G03147210"/>
</dbReference>
<evidence type="ECO:0000313" key="2">
    <source>
        <dbReference type="EnsemblPlants" id="TraesCS5D02G206800.1.cds1"/>
    </source>
</evidence>
<dbReference type="Gramene" id="TraesLAC5D03G03073550.1">
    <property type="protein sequence ID" value="TraesLAC5D03G03073550.1.CDS1"/>
    <property type="gene ID" value="TraesLAC5D03G03073550"/>
</dbReference>
<dbReference type="Gramene" id="TraesPARA_EIv1.0_1813040.1">
    <property type="protein sequence ID" value="TraesPARA_EIv1.0_1813040.1.CDS1"/>
    <property type="gene ID" value="TraesPARA_EIv1.0_1813040"/>
</dbReference>
<dbReference type="InterPro" id="IPR005174">
    <property type="entry name" value="KIB1-4_b-propeller"/>
</dbReference>
<dbReference type="Pfam" id="PF03478">
    <property type="entry name" value="Beta-prop_KIB1-4"/>
    <property type="match status" value="1"/>
</dbReference>
<protein>
    <recommendedName>
        <fullName evidence="1">F-box domain-containing protein</fullName>
    </recommendedName>
</protein>
<dbReference type="Gramene" id="TraesMAC5D03G03116380.1">
    <property type="protein sequence ID" value="TraesMAC5D03G03116380.1.CDS1"/>
    <property type="gene ID" value="TraesMAC5D03G03116380"/>
</dbReference>
<dbReference type="Gramene" id="TraesSTA5D03G03108390.1">
    <property type="protein sequence ID" value="TraesSTA5D03G03108390.1.CDS1"/>
    <property type="gene ID" value="TraesSTA5D03G03108390"/>
</dbReference>
<dbReference type="Gramene" id="TraesCS5D02G206800.1">
    <property type="protein sequence ID" value="TraesCS5D02G206800.1.cds1"/>
    <property type="gene ID" value="TraesCS5D02G206800"/>
</dbReference>
<reference evidence="2" key="1">
    <citation type="submission" date="2018-08" db="EMBL/GenBank/DDBJ databases">
        <authorList>
            <person name="Rossello M."/>
        </authorList>
    </citation>
    <scope>NUCLEOTIDE SEQUENCE [LARGE SCALE GENOMIC DNA]</scope>
    <source>
        <strain evidence="2">cv. Chinese Spring</strain>
    </source>
</reference>
<dbReference type="AlphaFoldDB" id="A0A3B6MRG1"/>
<dbReference type="Gramene" id="TraesCS5D03G0487100.1">
    <property type="protein sequence ID" value="TraesCS5D03G0487100.1.CDS1"/>
    <property type="gene ID" value="TraesCS5D03G0487100"/>
</dbReference>
<dbReference type="PANTHER" id="PTHR33127">
    <property type="entry name" value="TRANSMEMBRANE PROTEIN"/>
    <property type="match status" value="1"/>
</dbReference>
<dbReference type="Gramene" id="TraesCAD_scaffold_025571_01G000200.1">
    <property type="protein sequence ID" value="TraesCAD_scaffold_025571_01G000200.1"/>
    <property type="gene ID" value="TraesCAD_scaffold_025571_01G000200"/>
</dbReference>
<dbReference type="InterPro" id="IPR001810">
    <property type="entry name" value="F-box_dom"/>
</dbReference>
<dbReference type="SMART" id="SM00256">
    <property type="entry name" value="FBOX"/>
    <property type="match status" value="1"/>
</dbReference>
<reference evidence="2" key="2">
    <citation type="submission" date="2018-10" db="UniProtKB">
        <authorList>
            <consortium name="EnsemblPlants"/>
        </authorList>
    </citation>
    <scope>IDENTIFICATION</scope>
</reference>
<dbReference type="OMA" id="QEARENW"/>
<feature type="domain" description="F-box" evidence="1">
    <location>
        <begin position="10"/>
        <end position="50"/>
    </location>
</feature>
<name>A0A3B6MRG1_WHEAT</name>
<sequence>MSQEQDWSSLPVDLLILILNRLRWSSHPSFALVCRQWRSAVSPFYPAWITPLLLNTTDVGTTNIRYYSPYFQKNFEIDDTLEAPGAKICCASGRYVTLCMPKQILNVDLLSYDNDYLPLISQFRFEHIVYDGMRKMVGIDTVCLQEIGCCMQNSDEVWERWAYCYPDRTKFTASPVSNPVFHRSFIYLLLEDGRLAVCDECKHEEGFEILDKPQSFGFVYEDSYLVESDQVELMVVLIGRRGSPVNIFKLNEHTMEWEKMESLDGRALFTGTLTTVMKKTAIKSMQNKVFLPRLYDWPDIVYADFVLRDGEFAFVESRRVDNKMKVGNGAYSTNMWSYELGQRENPRDFWETERMDYSIWVDFSNS</sequence>